<accession>A0A9P5LB94</accession>
<evidence type="ECO:0000313" key="3">
    <source>
        <dbReference type="EMBL" id="KAF7543857.1"/>
    </source>
</evidence>
<dbReference type="OrthoDB" id="194358at2759"/>
<keyword evidence="1" id="KW-0677">Repeat</keyword>
<dbReference type="GO" id="GO:0005634">
    <property type="term" value="C:nucleus"/>
    <property type="evidence" value="ECO:0007669"/>
    <property type="project" value="TreeGrafter"/>
</dbReference>
<dbReference type="Pfam" id="PF13637">
    <property type="entry name" value="Ank_4"/>
    <property type="match status" value="1"/>
</dbReference>
<dbReference type="GO" id="GO:0005737">
    <property type="term" value="C:cytoplasm"/>
    <property type="evidence" value="ECO:0007669"/>
    <property type="project" value="TreeGrafter"/>
</dbReference>
<gene>
    <name evidence="3" type="ORF">G7Z17_g10394</name>
</gene>
<dbReference type="PANTHER" id="PTHR24189">
    <property type="entry name" value="MYOTROPHIN"/>
    <property type="match status" value="1"/>
</dbReference>
<keyword evidence="4" id="KW-1185">Reference proteome</keyword>
<dbReference type="InterPro" id="IPR036770">
    <property type="entry name" value="Ankyrin_rpt-contain_sf"/>
</dbReference>
<dbReference type="Proteomes" id="UP000722485">
    <property type="component" value="Unassembled WGS sequence"/>
</dbReference>
<dbReference type="EMBL" id="JAANBB010000336">
    <property type="protein sequence ID" value="KAF7543857.1"/>
    <property type="molecule type" value="Genomic_DNA"/>
</dbReference>
<dbReference type="SMART" id="SM00248">
    <property type="entry name" value="ANK"/>
    <property type="match status" value="5"/>
</dbReference>
<dbReference type="AlphaFoldDB" id="A0A9P5LB94"/>
<dbReference type="InterPro" id="IPR050745">
    <property type="entry name" value="Multifunctional_regulatory"/>
</dbReference>
<evidence type="ECO:0000313" key="4">
    <source>
        <dbReference type="Proteomes" id="UP000722485"/>
    </source>
</evidence>
<dbReference type="GO" id="GO:2000812">
    <property type="term" value="P:regulation of barbed-end actin filament capping"/>
    <property type="evidence" value="ECO:0007669"/>
    <property type="project" value="TreeGrafter"/>
</dbReference>
<dbReference type="SUPFAM" id="SSF48403">
    <property type="entry name" value="Ankyrin repeat"/>
    <property type="match status" value="1"/>
</dbReference>
<evidence type="ECO:0008006" key="5">
    <source>
        <dbReference type="Google" id="ProtNLM"/>
    </source>
</evidence>
<keyword evidence="2" id="KW-0040">ANK repeat</keyword>
<sequence length="339" mass="37063">MYSFVPILDPRDFTHPDIGPVDTGHHLPHLFTFHSICENGPPSAIHSMVTSEPRTLAFLHHALTIALKAGNVEAARYLLDSGTPIGLNTPDCILQAPADQQVPLFDLLAQHGWDVNVRRYHGHAMLLSVVTNLNVLRWFLTHGANPNLGLHPNRPNSIVSGPSTESCITLHRAAAHSTVEAVRMLLDAGAQIGYGTPLHCAAGVREKRTSPPNRWEVNREKVRPSKEFDEGRIPVMELLVARGADVNQTMDSPYVQPLHAISCAVMAGAVERVRWLLDHGADPHARSRGRTAAEVAARIGSDEMKSVMVEGLAAKKWVGVQTEQAWTSVVALRPTPNQM</sequence>
<comment type="caution">
    <text evidence="3">The sequence shown here is derived from an EMBL/GenBank/DDBJ whole genome shotgun (WGS) entry which is preliminary data.</text>
</comment>
<dbReference type="Gene3D" id="1.25.40.20">
    <property type="entry name" value="Ankyrin repeat-containing domain"/>
    <property type="match status" value="2"/>
</dbReference>
<organism evidence="3 4">
    <name type="scientific">Cylindrodendrum hubeiense</name>
    <dbReference type="NCBI Taxonomy" id="595255"/>
    <lineage>
        <taxon>Eukaryota</taxon>
        <taxon>Fungi</taxon>
        <taxon>Dikarya</taxon>
        <taxon>Ascomycota</taxon>
        <taxon>Pezizomycotina</taxon>
        <taxon>Sordariomycetes</taxon>
        <taxon>Hypocreomycetidae</taxon>
        <taxon>Hypocreales</taxon>
        <taxon>Nectriaceae</taxon>
        <taxon>Cylindrodendrum</taxon>
    </lineage>
</organism>
<proteinExistence type="predicted"/>
<evidence type="ECO:0000256" key="2">
    <source>
        <dbReference type="ARBA" id="ARBA00023043"/>
    </source>
</evidence>
<reference evidence="3" key="1">
    <citation type="submission" date="2020-03" db="EMBL/GenBank/DDBJ databases">
        <title>Draft Genome Sequence of Cylindrodendrum hubeiense.</title>
        <authorList>
            <person name="Buettner E."/>
            <person name="Kellner H."/>
        </authorList>
    </citation>
    <scope>NUCLEOTIDE SEQUENCE</scope>
    <source>
        <strain evidence="3">IHI 201604</strain>
    </source>
</reference>
<protein>
    <recommendedName>
        <fullName evidence="5">Ankyrin</fullName>
    </recommendedName>
</protein>
<name>A0A9P5LB94_9HYPO</name>
<dbReference type="InterPro" id="IPR002110">
    <property type="entry name" value="Ankyrin_rpt"/>
</dbReference>
<dbReference type="PANTHER" id="PTHR24189:SF50">
    <property type="entry name" value="ANKYRIN REPEAT AND SOCS BOX PROTEIN 2"/>
    <property type="match status" value="1"/>
</dbReference>
<evidence type="ECO:0000256" key="1">
    <source>
        <dbReference type="ARBA" id="ARBA00022737"/>
    </source>
</evidence>